<dbReference type="RefSeq" id="WP_115671820.1">
    <property type="nucleotide sequence ID" value="NZ_UEYP01000012.1"/>
</dbReference>
<name>A0A376AAH3_9HYPH</name>
<organism evidence="1 2">
    <name type="scientific">Ciceribacter selenitireducens ATCC BAA-1503</name>
    <dbReference type="NCBI Taxonomy" id="1336235"/>
    <lineage>
        <taxon>Bacteria</taxon>
        <taxon>Pseudomonadati</taxon>
        <taxon>Pseudomonadota</taxon>
        <taxon>Alphaproteobacteria</taxon>
        <taxon>Hyphomicrobiales</taxon>
        <taxon>Rhizobiaceae</taxon>
        <taxon>Ciceribacter</taxon>
    </lineage>
</organism>
<accession>A0A376AAH3</accession>
<gene>
    <name evidence="1" type="ORF">RHIZ70_355</name>
</gene>
<protein>
    <submittedName>
        <fullName evidence="1">Uncharacterized protein</fullName>
    </submittedName>
</protein>
<keyword evidence="2" id="KW-1185">Reference proteome</keyword>
<reference evidence="2" key="1">
    <citation type="submission" date="2018-07" db="EMBL/GenBank/DDBJ databases">
        <authorList>
            <person name="Peiro R."/>
            <person name="Begona"/>
            <person name="Cbmso G."/>
            <person name="Lopez M."/>
            <person name="Gonzalez S."/>
        </authorList>
    </citation>
    <scope>NUCLEOTIDE SEQUENCE [LARGE SCALE GENOMIC DNA]</scope>
</reference>
<dbReference type="Proteomes" id="UP000254764">
    <property type="component" value="Unassembled WGS sequence"/>
</dbReference>
<evidence type="ECO:0000313" key="2">
    <source>
        <dbReference type="Proteomes" id="UP000254764"/>
    </source>
</evidence>
<proteinExistence type="predicted"/>
<sequence>MQPICGQWQIDEVTVLTPKARAVCFDETVEDYAVGNATGDEVSLEGFDEEQFRVSLGAEIARSFALDNGSTLTPKRGVNGGFAGLDGSHVRLAAAGMMLETAHFWMLDRSLLFGIRG</sequence>
<evidence type="ECO:0000313" key="1">
    <source>
        <dbReference type="EMBL" id="SSC64647.1"/>
    </source>
</evidence>
<dbReference type="OrthoDB" id="5720638at2"/>
<dbReference type="AlphaFoldDB" id="A0A376AAH3"/>
<dbReference type="EMBL" id="UEYP01000012">
    <property type="protein sequence ID" value="SSC64647.1"/>
    <property type="molecule type" value="Genomic_DNA"/>
</dbReference>